<evidence type="ECO:0000313" key="8">
    <source>
        <dbReference type="Proteomes" id="UP000480350"/>
    </source>
</evidence>
<protein>
    <submittedName>
        <fullName evidence="7">LysR family transcriptional regulator</fullName>
    </submittedName>
</protein>
<dbReference type="PROSITE" id="PS50931">
    <property type="entry name" value="HTH_LYSR"/>
    <property type="match status" value="1"/>
</dbReference>
<evidence type="ECO:0000256" key="3">
    <source>
        <dbReference type="ARBA" id="ARBA00023125"/>
    </source>
</evidence>
<accession>A0A7C9MYU9</accession>
<comment type="caution">
    <text evidence="7">The sequence shown here is derived from an EMBL/GenBank/DDBJ whole genome shotgun (WGS) entry which is preliminary data.</text>
</comment>
<dbReference type="SUPFAM" id="SSF53850">
    <property type="entry name" value="Periplasmic binding protein-like II"/>
    <property type="match status" value="1"/>
</dbReference>
<comment type="similarity">
    <text evidence="1">Belongs to the LysR transcriptional regulatory family.</text>
</comment>
<reference evidence="7 8" key="1">
    <citation type="submission" date="2019-12" db="EMBL/GenBank/DDBJ databases">
        <authorList>
            <person name="Lee S.D."/>
        </authorList>
    </citation>
    <scope>NUCLEOTIDE SEQUENCE [LARGE SCALE GENOMIC DNA]</scope>
    <source>
        <strain evidence="7 8">GH1-50</strain>
    </source>
</reference>
<dbReference type="AlphaFoldDB" id="A0A7C9MYU9"/>
<reference evidence="7 8" key="2">
    <citation type="submission" date="2020-03" db="EMBL/GenBank/DDBJ databases">
        <title>Kangsaoukella pontilimi gen. nov., sp. nov., a new member of the family Rhodobacteraceae isolated from a tidal mudflat.</title>
        <authorList>
            <person name="Kim I.S."/>
        </authorList>
    </citation>
    <scope>NUCLEOTIDE SEQUENCE [LARGE SCALE GENOMIC DNA]</scope>
    <source>
        <strain evidence="7 8">GH1-50</strain>
    </source>
</reference>
<dbReference type="Pfam" id="PF00126">
    <property type="entry name" value="HTH_1"/>
    <property type="match status" value="1"/>
</dbReference>
<dbReference type="InterPro" id="IPR000847">
    <property type="entry name" value="LysR_HTH_N"/>
</dbReference>
<evidence type="ECO:0000256" key="1">
    <source>
        <dbReference type="ARBA" id="ARBA00009437"/>
    </source>
</evidence>
<evidence type="ECO:0000256" key="5">
    <source>
        <dbReference type="ARBA" id="ARBA00023163"/>
    </source>
</evidence>
<dbReference type="EMBL" id="WUPT01000003">
    <property type="protein sequence ID" value="MXQ09454.1"/>
    <property type="molecule type" value="Genomic_DNA"/>
</dbReference>
<name>A0A7C9MYU9_9RHOB</name>
<dbReference type="PANTHER" id="PTHR30346:SF26">
    <property type="entry name" value="HYDROGEN PEROXIDE-INDUCIBLE GENES ACTIVATOR"/>
    <property type="match status" value="1"/>
</dbReference>
<keyword evidence="5" id="KW-0804">Transcription</keyword>
<evidence type="ECO:0000256" key="4">
    <source>
        <dbReference type="ARBA" id="ARBA00023159"/>
    </source>
</evidence>
<dbReference type="Pfam" id="PF03466">
    <property type="entry name" value="LysR_substrate"/>
    <property type="match status" value="1"/>
</dbReference>
<dbReference type="CDD" id="cd08411">
    <property type="entry name" value="PBP2_OxyR"/>
    <property type="match status" value="1"/>
</dbReference>
<dbReference type="Gene3D" id="3.40.190.10">
    <property type="entry name" value="Periplasmic binding protein-like II"/>
    <property type="match status" value="2"/>
</dbReference>
<dbReference type="Gene3D" id="1.10.10.10">
    <property type="entry name" value="Winged helix-like DNA-binding domain superfamily/Winged helix DNA-binding domain"/>
    <property type="match status" value="1"/>
</dbReference>
<evidence type="ECO:0000259" key="6">
    <source>
        <dbReference type="PROSITE" id="PS50931"/>
    </source>
</evidence>
<keyword evidence="3" id="KW-0238">DNA-binding</keyword>
<dbReference type="FunFam" id="1.10.10.10:FF:000001">
    <property type="entry name" value="LysR family transcriptional regulator"/>
    <property type="match status" value="1"/>
</dbReference>
<dbReference type="InterPro" id="IPR005119">
    <property type="entry name" value="LysR_subst-bd"/>
</dbReference>
<proteinExistence type="inferred from homology"/>
<keyword evidence="2" id="KW-0805">Transcription regulation</keyword>
<keyword evidence="8" id="KW-1185">Reference proteome</keyword>
<dbReference type="GO" id="GO:0032993">
    <property type="term" value="C:protein-DNA complex"/>
    <property type="evidence" value="ECO:0007669"/>
    <property type="project" value="TreeGrafter"/>
</dbReference>
<dbReference type="GO" id="GO:0003677">
    <property type="term" value="F:DNA binding"/>
    <property type="evidence" value="ECO:0007669"/>
    <property type="project" value="UniProtKB-KW"/>
</dbReference>
<dbReference type="GO" id="GO:0003700">
    <property type="term" value="F:DNA-binding transcription factor activity"/>
    <property type="evidence" value="ECO:0007669"/>
    <property type="project" value="InterPro"/>
</dbReference>
<dbReference type="PANTHER" id="PTHR30346">
    <property type="entry name" value="TRANSCRIPTIONAL DUAL REGULATOR HCAR-RELATED"/>
    <property type="match status" value="1"/>
</dbReference>
<dbReference type="RefSeq" id="WP_160765380.1">
    <property type="nucleotide sequence ID" value="NZ_WUPT01000003.1"/>
</dbReference>
<dbReference type="InterPro" id="IPR036390">
    <property type="entry name" value="WH_DNA-bd_sf"/>
</dbReference>
<dbReference type="InterPro" id="IPR036388">
    <property type="entry name" value="WH-like_DNA-bd_sf"/>
</dbReference>
<dbReference type="PRINTS" id="PR00039">
    <property type="entry name" value="HTHLYSR"/>
</dbReference>
<evidence type="ECO:0000256" key="2">
    <source>
        <dbReference type="ARBA" id="ARBA00023015"/>
    </source>
</evidence>
<feature type="domain" description="HTH lysR-type" evidence="6">
    <location>
        <begin position="2"/>
        <end position="59"/>
    </location>
</feature>
<gene>
    <name evidence="7" type="ORF">GQ651_16530</name>
</gene>
<keyword evidence="4" id="KW-0010">Activator</keyword>
<evidence type="ECO:0000313" key="7">
    <source>
        <dbReference type="EMBL" id="MXQ09454.1"/>
    </source>
</evidence>
<sequence length="306" mass="34200">MPTLKQLKYLVAVADQRHFRRAAEVSNVTQPTLSAQIKELELRLGATLIERGSGAIVLTPTGREIVRRARRILGDVEDIRAIARHDAHPMGGTLRLGVVQSLGSYLMPLIVPDIHEREPDLRLYIREGLPAPLLDQLEEGTLDFLFFPLPVERRNLRIAPLFDEPLLVVAPRDHPLSHRDAVQGDELSGETLLTLEAGHRLYEQVRDVSARYGARLSHDYEGTSLDTLRQMVAMEIGISLMPALYVRSEVARETLVRAIPFAADAPSRAIGMIWRQGAARESTFETLADHVRDILGRDVPEVQLLS</sequence>
<dbReference type="Proteomes" id="UP000480350">
    <property type="component" value="Unassembled WGS sequence"/>
</dbReference>
<dbReference type="SUPFAM" id="SSF46785">
    <property type="entry name" value="Winged helix' DNA-binding domain"/>
    <property type="match status" value="1"/>
</dbReference>
<organism evidence="7 8">
    <name type="scientific">Kangsaoukella pontilimi</name>
    <dbReference type="NCBI Taxonomy" id="2691042"/>
    <lineage>
        <taxon>Bacteria</taxon>
        <taxon>Pseudomonadati</taxon>
        <taxon>Pseudomonadota</taxon>
        <taxon>Alphaproteobacteria</taxon>
        <taxon>Rhodobacterales</taxon>
        <taxon>Paracoccaceae</taxon>
        <taxon>Kangsaoukella</taxon>
    </lineage>
</organism>